<organism evidence="7 8">
    <name type="scientific">Oldenlandia corymbosa var. corymbosa</name>
    <dbReference type="NCBI Taxonomy" id="529605"/>
    <lineage>
        <taxon>Eukaryota</taxon>
        <taxon>Viridiplantae</taxon>
        <taxon>Streptophyta</taxon>
        <taxon>Embryophyta</taxon>
        <taxon>Tracheophyta</taxon>
        <taxon>Spermatophyta</taxon>
        <taxon>Magnoliopsida</taxon>
        <taxon>eudicotyledons</taxon>
        <taxon>Gunneridae</taxon>
        <taxon>Pentapetalae</taxon>
        <taxon>asterids</taxon>
        <taxon>lamiids</taxon>
        <taxon>Gentianales</taxon>
        <taxon>Rubiaceae</taxon>
        <taxon>Rubioideae</taxon>
        <taxon>Spermacoceae</taxon>
        <taxon>Hedyotis-Oldenlandia complex</taxon>
        <taxon>Oldenlandia</taxon>
    </lineage>
</organism>
<dbReference type="PANTHER" id="PTHR47955">
    <property type="entry name" value="CYTOCHROME P450 FAMILY 71 PROTEIN"/>
    <property type="match status" value="1"/>
</dbReference>
<gene>
    <name evidence="7" type="ORF">OLC1_LOCUS870</name>
</gene>
<keyword evidence="3" id="KW-0479">Metal-binding</keyword>
<protein>
    <submittedName>
        <fullName evidence="7">OLC1v1022531C1</fullName>
    </submittedName>
</protein>
<dbReference type="GO" id="GO:0016705">
    <property type="term" value="F:oxidoreductase activity, acting on paired donors, with incorporation or reduction of molecular oxygen"/>
    <property type="evidence" value="ECO:0007669"/>
    <property type="project" value="InterPro"/>
</dbReference>
<feature type="transmembrane region" description="Helical" evidence="6">
    <location>
        <begin position="6"/>
        <end position="25"/>
    </location>
</feature>
<evidence type="ECO:0000256" key="5">
    <source>
        <dbReference type="ARBA" id="ARBA00023004"/>
    </source>
</evidence>
<dbReference type="PRINTS" id="PR00463">
    <property type="entry name" value="EP450I"/>
</dbReference>
<proteinExistence type="inferred from homology"/>
<evidence type="ECO:0000256" key="4">
    <source>
        <dbReference type="ARBA" id="ARBA00023002"/>
    </source>
</evidence>
<dbReference type="Proteomes" id="UP001161247">
    <property type="component" value="Chromosome 1"/>
</dbReference>
<dbReference type="Gene3D" id="1.10.630.10">
    <property type="entry name" value="Cytochrome P450"/>
    <property type="match status" value="1"/>
</dbReference>
<keyword evidence="8" id="KW-1185">Reference proteome</keyword>
<accession>A0AAV1BYQ6</accession>
<keyword evidence="6" id="KW-0472">Membrane</keyword>
<dbReference type="PANTHER" id="PTHR47955:SF8">
    <property type="entry name" value="CYTOCHROME P450 71D11-LIKE"/>
    <property type="match status" value="1"/>
</dbReference>
<keyword evidence="6" id="KW-1133">Transmembrane helix</keyword>
<evidence type="ECO:0000313" key="7">
    <source>
        <dbReference type="EMBL" id="CAI9088251.1"/>
    </source>
</evidence>
<dbReference type="GO" id="GO:0020037">
    <property type="term" value="F:heme binding"/>
    <property type="evidence" value="ECO:0007669"/>
    <property type="project" value="InterPro"/>
</dbReference>
<dbReference type="InterPro" id="IPR001128">
    <property type="entry name" value="Cyt_P450"/>
</dbReference>
<dbReference type="InterPro" id="IPR036396">
    <property type="entry name" value="Cyt_P450_sf"/>
</dbReference>
<comment type="similarity">
    <text evidence="1">Belongs to the cytochrome P450 family.</text>
</comment>
<dbReference type="InterPro" id="IPR002401">
    <property type="entry name" value="Cyt_P450_E_grp-I"/>
</dbReference>
<keyword evidence="4" id="KW-0560">Oxidoreductase</keyword>
<name>A0AAV1BYQ6_OLDCO</name>
<keyword evidence="2" id="KW-0349">Heme</keyword>
<dbReference type="EMBL" id="OX459118">
    <property type="protein sequence ID" value="CAI9088251.1"/>
    <property type="molecule type" value="Genomic_DNA"/>
</dbReference>
<dbReference type="GO" id="GO:0004497">
    <property type="term" value="F:monooxygenase activity"/>
    <property type="evidence" value="ECO:0007669"/>
    <property type="project" value="InterPro"/>
</dbReference>
<sequence length="356" mass="40342">MELDSSFIFLTISFIFFILNLWKIFRTKKSETSQLPPGPWKLPLIGNLHQLAGRIPHRALRDLASKYGPIMHLQVGEVSTIVVSSPETAKEVMQTHDINFATRPPIMVTKIMAYDSTSISFSPYGDYWRKLRKMCTSELLSHSRVQSFRTLRVEETSNIVKCIASHEGSVINVTEKLHSCIYATSSRAILGDKCPQQETLIRTILEFVRLASGFNIGDAYPSIKFLHVVSGMKSKLMKHFKVTDSILNTIIKDHRTGISAKNNNGSDNNPQAHKDFVDVMLQFHEDENHEFSMTNDNIKSVLLDVFIAGGGTSAKTVNWAMSEMMKNPRIMEKAQEEVRQVFKDKGKSSEILLRFK</sequence>
<evidence type="ECO:0000256" key="2">
    <source>
        <dbReference type="ARBA" id="ARBA00022617"/>
    </source>
</evidence>
<dbReference type="Pfam" id="PF00067">
    <property type="entry name" value="p450"/>
    <property type="match status" value="1"/>
</dbReference>
<dbReference type="GO" id="GO:0005506">
    <property type="term" value="F:iron ion binding"/>
    <property type="evidence" value="ECO:0007669"/>
    <property type="project" value="InterPro"/>
</dbReference>
<evidence type="ECO:0000313" key="8">
    <source>
        <dbReference type="Proteomes" id="UP001161247"/>
    </source>
</evidence>
<evidence type="ECO:0000256" key="1">
    <source>
        <dbReference type="ARBA" id="ARBA00010617"/>
    </source>
</evidence>
<keyword evidence="6" id="KW-0812">Transmembrane</keyword>
<dbReference type="SUPFAM" id="SSF48264">
    <property type="entry name" value="Cytochrome P450"/>
    <property type="match status" value="1"/>
</dbReference>
<reference evidence="7" key="1">
    <citation type="submission" date="2023-03" db="EMBL/GenBank/DDBJ databases">
        <authorList>
            <person name="Julca I."/>
        </authorList>
    </citation>
    <scope>NUCLEOTIDE SEQUENCE</scope>
</reference>
<evidence type="ECO:0000256" key="3">
    <source>
        <dbReference type="ARBA" id="ARBA00022723"/>
    </source>
</evidence>
<dbReference type="AlphaFoldDB" id="A0AAV1BYQ6"/>
<keyword evidence="5" id="KW-0408">Iron</keyword>
<evidence type="ECO:0000256" key="6">
    <source>
        <dbReference type="SAM" id="Phobius"/>
    </source>
</evidence>